<dbReference type="EMBL" id="MBFS01000145">
    <property type="protein sequence ID" value="PVV04249.1"/>
    <property type="molecule type" value="Genomic_DNA"/>
</dbReference>
<name>A0A2T9ZI44_9FUNG</name>
<gene>
    <name evidence="2" type="ORF">BB560_001262</name>
</gene>
<feature type="transmembrane region" description="Helical" evidence="1">
    <location>
        <begin position="47"/>
        <end position="68"/>
    </location>
</feature>
<accession>A0A2T9ZI44</accession>
<sequence length="200" mass="22764">MEFLAKNKQKSTVHLEFGTFNTEKFTKDDVEIMRAMWVRKAKRSYRFSLLILTVILAFFILSGIYMAVFSSEIFGENFNIVVVLFLSSYLLTLLMVSYFIIKTKMKYQKRIKVLTDNSTPSQVILSGITSSGFEKDAEIISIVSGVYPKADTLSKLDKSLESIQKTSSIRDFKCDTDFRGLHLYYPVHASLKAEKATSAV</sequence>
<reference evidence="2 3" key="1">
    <citation type="journal article" date="2018" name="MBio">
        <title>Comparative Genomics Reveals the Core Gene Toolbox for the Fungus-Insect Symbiosis.</title>
        <authorList>
            <person name="Wang Y."/>
            <person name="Stata M."/>
            <person name="Wang W."/>
            <person name="Stajich J.E."/>
            <person name="White M.M."/>
            <person name="Moncalvo J.M."/>
        </authorList>
    </citation>
    <scope>NUCLEOTIDE SEQUENCE [LARGE SCALE GENOMIC DNA]</scope>
    <source>
        <strain evidence="2 3">SC-DP-2</strain>
    </source>
</reference>
<organism evidence="2 3">
    <name type="scientific">Smittium megazygosporum</name>
    <dbReference type="NCBI Taxonomy" id="133381"/>
    <lineage>
        <taxon>Eukaryota</taxon>
        <taxon>Fungi</taxon>
        <taxon>Fungi incertae sedis</taxon>
        <taxon>Zoopagomycota</taxon>
        <taxon>Kickxellomycotina</taxon>
        <taxon>Harpellomycetes</taxon>
        <taxon>Harpellales</taxon>
        <taxon>Legeriomycetaceae</taxon>
        <taxon>Smittium</taxon>
    </lineage>
</organism>
<keyword evidence="1" id="KW-0812">Transmembrane</keyword>
<keyword evidence="1" id="KW-0472">Membrane</keyword>
<proteinExistence type="predicted"/>
<evidence type="ECO:0000313" key="3">
    <source>
        <dbReference type="Proteomes" id="UP000245609"/>
    </source>
</evidence>
<keyword evidence="3" id="KW-1185">Reference proteome</keyword>
<keyword evidence="1" id="KW-1133">Transmembrane helix</keyword>
<dbReference type="Proteomes" id="UP000245609">
    <property type="component" value="Unassembled WGS sequence"/>
</dbReference>
<protein>
    <submittedName>
        <fullName evidence="2">Uncharacterized protein</fullName>
    </submittedName>
</protein>
<feature type="transmembrane region" description="Helical" evidence="1">
    <location>
        <begin position="80"/>
        <end position="101"/>
    </location>
</feature>
<comment type="caution">
    <text evidence="2">The sequence shown here is derived from an EMBL/GenBank/DDBJ whole genome shotgun (WGS) entry which is preliminary data.</text>
</comment>
<evidence type="ECO:0000313" key="2">
    <source>
        <dbReference type="EMBL" id="PVV04249.1"/>
    </source>
</evidence>
<dbReference type="AlphaFoldDB" id="A0A2T9ZI44"/>
<evidence type="ECO:0000256" key="1">
    <source>
        <dbReference type="SAM" id="Phobius"/>
    </source>
</evidence>